<dbReference type="FunFam" id="3.40.640.10:FF:000009">
    <property type="entry name" value="Cystathionine gamma-synthase homolog"/>
    <property type="match status" value="1"/>
</dbReference>
<evidence type="ECO:0000256" key="2">
    <source>
        <dbReference type="ARBA" id="ARBA00005038"/>
    </source>
</evidence>
<comment type="similarity">
    <text evidence="3 9">Belongs to the trans-sulfuration enzymes family.</text>
</comment>
<dbReference type="GO" id="GO:0004123">
    <property type="term" value="F:cystathionine gamma-lyase activity"/>
    <property type="evidence" value="ECO:0007669"/>
    <property type="project" value="TreeGrafter"/>
</dbReference>
<evidence type="ECO:0000256" key="4">
    <source>
        <dbReference type="ARBA" id="ARBA00012085"/>
    </source>
</evidence>
<dbReference type="Pfam" id="PF01053">
    <property type="entry name" value="Cys_Met_Meta_PP"/>
    <property type="match status" value="1"/>
</dbReference>
<evidence type="ECO:0000256" key="3">
    <source>
        <dbReference type="ARBA" id="ARBA00009077"/>
    </source>
</evidence>
<proteinExistence type="inferred from homology"/>
<dbReference type="InterPro" id="IPR015424">
    <property type="entry name" value="PyrdxlP-dep_Trfase"/>
</dbReference>
<dbReference type="CDD" id="cd00614">
    <property type="entry name" value="CGS_like"/>
    <property type="match status" value="1"/>
</dbReference>
<dbReference type="Proteomes" id="UP000245383">
    <property type="component" value="Unassembled WGS sequence"/>
</dbReference>
<dbReference type="STRING" id="133385.A0A2T9YMF6"/>
<keyword evidence="6" id="KW-0028">Amino-acid biosynthesis</keyword>
<evidence type="ECO:0000256" key="1">
    <source>
        <dbReference type="ARBA" id="ARBA00001933"/>
    </source>
</evidence>
<dbReference type="EMBL" id="MBFR01000126">
    <property type="protein sequence ID" value="PVU93520.1"/>
    <property type="molecule type" value="Genomic_DNA"/>
</dbReference>
<gene>
    <name evidence="10" type="ORF">BB561_003229</name>
</gene>
<feature type="modified residue" description="N6-(pyridoxal phosphate)lysine" evidence="8">
    <location>
        <position position="207"/>
    </location>
</feature>
<dbReference type="OrthoDB" id="3512640at2759"/>
<accession>A0A2T9YMF6</accession>
<dbReference type="AlphaFoldDB" id="A0A2T9YMF6"/>
<dbReference type="PANTHER" id="PTHR11808">
    <property type="entry name" value="TRANS-SULFURATION ENZYME FAMILY MEMBER"/>
    <property type="match status" value="1"/>
</dbReference>
<keyword evidence="6" id="KW-0198">Cysteine biosynthesis</keyword>
<dbReference type="Gene3D" id="3.90.1150.10">
    <property type="entry name" value="Aspartate Aminotransferase, domain 1"/>
    <property type="match status" value="1"/>
</dbReference>
<evidence type="ECO:0000256" key="9">
    <source>
        <dbReference type="RuleBase" id="RU362118"/>
    </source>
</evidence>
<dbReference type="Gene3D" id="3.40.640.10">
    <property type="entry name" value="Type I PLP-dependent aspartate aminotransferase-like (Major domain)"/>
    <property type="match status" value="1"/>
</dbReference>
<dbReference type="InterPro" id="IPR015421">
    <property type="entry name" value="PyrdxlP-dep_Trfase_major"/>
</dbReference>
<evidence type="ECO:0000256" key="6">
    <source>
        <dbReference type="ARBA" id="ARBA00023192"/>
    </source>
</evidence>
<keyword evidence="5 8" id="KW-0663">Pyridoxal phosphate</keyword>
<evidence type="ECO:0000256" key="7">
    <source>
        <dbReference type="ARBA" id="ARBA00029853"/>
    </source>
</evidence>
<protein>
    <recommendedName>
        <fullName evidence="4">cystathionine gamma-lyase</fullName>
        <ecNumber evidence="4">4.4.1.1</ecNumber>
    </recommendedName>
    <alternativeName>
        <fullName evidence="7">Gamma-cystathionase</fullName>
    </alternativeName>
</protein>
<dbReference type="PANTHER" id="PTHR11808:SF15">
    <property type="entry name" value="CYSTATHIONINE GAMMA-LYASE"/>
    <property type="match status" value="1"/>
</dbReference>
<dbReference type="FunFam" id="3.90.1150.10:FF:000008">
    <property type="entry name" value="Cystathionine gamma-synthase"/>
    <property type="match status" value="1"/>
</dbReference>
<evidence type="ECO:0000256" key="8">
    <source>
        <dbReference type="PIRSR" id="PIRSR001434-2"/>
    </source>
</evidence>
<organism evidence="10 11">
    <name type="scientific">Smittium simulii</name>
    <dbReference type="NCBI Taxonomy" id="133385"/>
    <lineage>
        <taxon>Eukaryota</taxon>
        <taxon>Fungi</taxon>
        <taxon>Fungi incertae sedis</taxon>
        <taxon>Zoopagomycota</taxon>
        <taxon>Kickxellomycotina</taxon>
        <taxon>Harpellomycetes</taxon>
        <taxon>Harpellales</taxon>
        <taxon>Legeriomycetaceae</taxon>
        <taxon>Smittium</taxon>
    </lineage>
</organism>
<comment type="cofactor">
    <cofactor evidence="1 9">
        <name>pyridoxal 5'-phosphate</name>
        <dbReference type="ChEBI" id="CHEBI:597326"/>
    </cofactor>
</comment>
<dbReference type="GO" id="GO:0019343">
    <property type="term" value="P:cysteine biosynthetic process via cystathionine"/>
    <property type="evidence" value="ECO:0007669"/>
    <property type="project" value="TreeGrafter"/>
</dbReference>
<comment type="pathway">
    <text evidence="2">Amino-acid biosynthesis; L-cysteine biosynthesis; L-cysteine from L-homocysteine and L-serine: step 2/2.</text>
</comment>
<dbReference type="PIRSF" id="PIRSF001434">
    <property type="entry name" value="CGS"/>
    <property type="match status" value="1"/>
</dbReference>
<dbReference type="GO" id="GO:0030170">
    <property type="term" value="F:pyridoxal phosphate binding"/>
    <property type="evidence" value="ECO:0007669"/>
    <property type="project" value="InterPro"/>
</dbReference>
<dbReference type="GO" id="GO:0019346">
    <property type="term" value="P:transsulfuration"/>
    <property type="evidence" value="ECO:0007669"/>
    <property type="project" value="InterPro"/>
</dbReference>
<reference evidence="10 11" key="1">
    <citation type="journal article" date="2018" name="MBio">
        <title>Comparative Genomics Reveals the Core Gene Toolbox for the Fungus-Insect Symbiosis.</title>
        <authorList>
            <person name="Wang Y."/>
            <person name="Stata M."/>
            <person name="Wang W."/>
            <person name="Stajich J.E."/>
            <person name="White M.M."/>
            <person name="Moncalvo J.M."/>
        </authorList>
    </citation>
    <scope>NUCLEOTIDE SEQUENCE [LARGE SCALE GENOMIC DNA]</scope>
    <source>
        <strain evidence="10 11">SWE-8-4</strain>
    </source>
</reference>
<dbReference type="EC" id="4.4.1.1" evidence="4"/>
<dbReference type="SUPFAM" id="SSF53383">
    <property type="entry name" value="PLP-dependent transferases"/>
    <property type="match status" value="1"/>
</dbReference>
<dbReference type="InterPro" id="IPR015422">
    <property type="entry name" value="PyrdxlP-dep_Trfase_small"/>
</dbReference>
<comment type="caution">
    <text evidence="10">The sequence shown here is derived from an EMBL/GenBank/DDBJ whole genome shotgun (WGS) entry which is preliminary data.</text>
</comment>
<dbReference type="GO" id="GO:0005737">
    <property type="term" value="C:cytoplasm"/>
    <property type="evidence" value="ECO:0007669"/>
    <property type="project" value="TreeGrafter"/>
</dbReference>
<keyword evidence="11" id="KW-1185">Reference proteome</keyword>
<dbReference type="InterPro" id="IPR000277">
    <property type="entry name" value="Cys/Met-Metab_PyrdxlP-dep_enz"/>
</dbReference>
<evidence type="ECO:0000313" key="10">
    <source>
        <dbReference type="EMBL" id="PVU93520.1"/>
    </source>
</evidence>
<evidence type="ECO:0000313" key="11">
    <source>
        <dbReference type="Proteomes" id="UP000245383"/>
    </source>
</evidence>
<name>A0A2T9YMF6_9FUNG</name>
<evidence type="ECO:0000256" key="5">
    <source>
        <dbReference type="ARBA" id="ARBA00022898"/>
    </source>
</evidence>
<sequence>MPASADFLNSRQPGLATVAIHAGSEPDPVTGAVIPPLSLSTTFKQQEVGVGKFEYSRSNNPTREGFEICLAAMERGKHGFAFASGSAATATLLNTLPPNSHMLSINDVYGGTYRYFTKVATSMNIAVDFLELADADEIIAHIKPGSTKLIWIESPTNPTLKLVDIQKICEVAHKNSLLVVVDNTFMSPIFQNPLELGADIVVHSVTKYINGHSDVVMGAIVTRDDQIAEKIRFYQNAIGAVPSPFDSYQAHRGLKTLKLRMNQHQKNALAVASALESSPYVDRVIYPGLKSHPQYELAKSQMHGFGGMISFYIKGDLTNAKSFFKNVKYFALAESLGGVESLAEIPSLMTHGSVSAADREKLGILDTLIRLSVGIEDTEDLVDDVLNALEKSQ</sequence>